<accession>A0A431TY18</accession>
<dbReference type="EMBL" id="RXOF01000014">
    <property type="protein sequence ID" value="RTQ46882.1"/>
    <property type="molecule type" value="Genomic_DNA"/>
</dbReference>
<evidence type="ECO:0000313" key="2">
    <source>
        <dbReference type="Proteomes" id="UP000282184"/>
    </source>
</evidence>
<organism evidence="1 2">
    <name type="scientific">Hymenobacter gummosus</name>
    <dbReference type="NCBI Taxonomy" id="1776032"/>
    <lineage>
        <taxon>Bacteria</taxon>
        <taxon>Pseudomonadati</taxon>
        <taxon>Bacteroidota</taxon>
        <taxon>Cytophagia</taxon>
        <taxon>Cytophagales</taxon>
        <taxon>Hymenobacteraceae</taxon>
        <taxon>Hymenobacter</taxon>
    </lineage>
</organism>
<comment type="caution">
    <text evidence="1">The sequence shown here is derived from an EMBL/GenBank/DDBJ whole genome shotgun (WGS) entry which is preliminary data.</text>
</comment>
<dbReference type="AlphaFoldDB" id="A0A431TY18"/>
<gene>
    <name evidence="1" type="ORF">EJV47_21160</name>
</gene>
<sequence>MKIIGAATLILTGCGLFAPDPDAQVREAAIERLNADDSDPGHPYTVLRVGKAAPWRRQDADVQQARHMEYDIEKLVRQQEEIGPALQRLQRWETSQELKPLSIRYTWLHAEANRLFAVQDSLLHTTDTTRIGSRILLVYRSEFLGTVDSSTFIVLPNEPVQRMLEAP</sequence>
<protein>
    <submittedName>
        <fullName evidence="1">Uncharacterized protein</fullName>
    </submittedName>
</protein>
<name>A0A431TY18_9BACT</name>
<dbReference type="Proteomes" id="UP000282184">
    <property type="component" value="Unassembled WGS sequence"/>
</dbReference>
<keyword evidence="2" id="KW-1185">Reference proteome</keyword>
<proteinExistence type="predicted"/>
<dbReference type="RefSeq" id="WP_126695203.1">
    <property type="nucleotide sequence ID" value="NZ_RXOF01000014.1"/>
</dbReference>
<reference evidence="1 2" key="1">
    <citation type="submission" date="2018-12" db="EMBL/GenBank/DDBJ databases">
        <title>Hymenobacter gummosus sp. nov., isolated from a spring.</title>
        <authorList>
            <person name="Nie L."/>
        </authorList>
    </citation>
    <scope>NUCLEOTIDE SEQUENCE [LARGE SCALE GENOMIC DNA]</scope>
    <source>
        <strain evidence="1 2">KCTC 52166</strain>
    </source>
</reference>
<evidence type="ECO:0000313" key="1">
    <source>
        <dbReference type="EMBL" id="RTQ46882.1"/>
    </source>
</evidence>